<organism evidence="13 14">
    <name type="scientific">Microthyrium microscopicum</name>
    <dbReference type="NCBI Taxonomy" id="703497"/>
    <lineage>
        <taxon>Eukaryota</taxon>
        <taxon>Fungi</taxon>
        <taxon>Dikarya</taxon>
        <taxon>Ascomycota</taxon>
        <taxon>Pezizomycotina</taxon>
        <taxon>Dothideomycetes</taxon>
        <taxon>Dothideomycetes incertae sedis</taxon>
        <taxon>Microthyriales</taxon>
        <taxon>Microthyriaceae</taxon>
        <taxon>Microthyrium</taxon>
    </lineage>
</organism>
<dbReference type="PROSITE" id="PS50157">
    <property type="entry name" value="ZINC_FINGER_C2H2_2"/>
    <property type="match status" value="4"/>
</dbReference>
<reference evidence="13" key="1">
    <citation type="journal article" date="2020" name="Stud. Mycol.">
        <title>101 Dothideomycetes genomes: a test case for predicting lifestyles and emergence of pathogens.</title>
        <authorList>
            <person name="Haridas S."/>
            <person name="Albert R."/>
            <person name="Binder M."/>
            <person name="Bloem J."/>
            <person name="Labutti K."/>
            <person name="Salamov A."/>
            <person name="Andreopoulos B."/>
            <person name="Baker S."/>
            <person name="Barry K."/>
            <person name="Bills G."/>
            <person name="Bluhm B."/>
            <person name="Cannon C."/>
            <person name="Castanera R."/>
            <person name="Culley D."/>
            <person name="Daum C."/>
            <person name="Ezra D."/>
            <person name="Gonzalez J."/>
            <person name="Henrissat B."/>
            <person name="Kuo A."/>
            <person name="Liang C."/>
            <person name="Lipzen A."/>
            <person name="Lutzoni F."/>
            <person name="Magnuson J."/>
            <person name="Mondo S."/>
            <person name="Nolan M."/>
            <person name="Ohm R."/>
            <person name="Pangilinan J."/>
            <person name="Park H.-J."/>
            <person name="Ramirez L."/>
            <person name="Alfaro M."/>
            <person name="Sun H."/>
            <person name="Tritt A."/>
            <person name="Yoshinaga Y."/>
            <person name="Zwiers L.-H."/>
            <person name="Turgeon B."/>
            <person name="Goodwin S."/>
            <person name="Spatafora J."/>
            <person name="Crous P."/>
            <person name="Grigoriev I."/>
        </authorList>
    </citation>
    <scope>NUCLEOTIDE SEQUENCE</scope>
    <source>
        <strain evidence="13">CBS 115976</strain>
    </source>
</reference>
<feature type="domain" description="C2H2-type" evidence="12">
    <location>
        <begin position="228"/>
        <end position="257"/>
    </location>
</feature>
<dbReference type="EMBL" id="MU004239">
    <property type="protein sequence ID" value="KAF2666360.1"/>
    <property type="molecule type" value="Genomic_DNA"/>
</dbReference>
<dbReference type="InterPro" id="IPR013087">
    <property type="entry name" value="Znf_C2H2_type"/>
</dbReference>
<comment type="similarity">
    <text evidence="2">Belongs to the krueppel C2H2-type zinc-finger protein family.</text>
</comment>
<evidence type="ECO:0000256" key="8">
    <source>
        <dbReference type="ARBA" id="ARBA00023163"/>
    </source>
</evidence>
<accession>A0A6A6U355</accession>
<evidence type="ECO:0000256" key="2">
    <source>
        <dbReference type="ARBA" id="ARBA00006991"/>
    </source>
</evidence>
<comment type="subcellular location">
    <subcellularLocation>
        <location evidence="1">Nucleus</location>
    </subcellularLocation>
</comment>
<evidence type="ECO:0000313" key="14">
    <source>
        <dbReference type="Proteomes" id="UP000799302"/>
    </source>
</evidence>
<keyword evidence="5" id="KW-0862">Zinc</keyword>
<dbReference type="PROSITE" id="PS00028">
    <property type="entry name" value="ZINC_FINGER_C2H2_1"/>
    <property type="match status" value="4"/>
</dbReference>
<feature type="region of interest" description="Disordered" evidence="11">
    <location>
        <begin position="128"/>
        <end position="165"/>
    </location>
</feature>
<feature type="region of interest" description="Disordered" evidence="11">
    <location>
        <begin position="1"/>
        <end position="25"/>
    </location>
</feature>
<evidence type="ECO:0000259" key="12">
    <source>
        <dbReference type="PROSITE" id="PS50157"/>
    </source>
</evidence>
<dbReference type="FunFam" id="3.30.160.60:FF:002349">
    <property type="entry name" value="Zinc finger and BTB domain-containing 40"/>
    <property type="match status" value="1"/>
</dbReference>
<proteinExistence type="inferred from homology"/>
<evidence type="ECO:0000256" key="1">
    <source>
        <dbReference type="ARBA" id="ARBA00004123"/>
    </source>
</evidence>
<sequence>MAAMVAPQQSQALWDPSRRSGPVMHMNSMPMNSMVPASSAPSSRSYHTSHVELQMPMFQPTSGPVSMPFQAGAYGFDITAMNQYPVQQTYNMNYQHPVPPPASYPPNSNDISAPVPLVRDARNALPSISREIPVKSEVHSPTHYNDHSTETIKSSSPDDDGPSIVFTTDVDCLMRAIQAKSNPAPQQGQAPSAPEPKPEVIAPPPPPPQQHQAPPQHHEPRTKSRKKYFCSIDGCNKSFFQKTHLEIHTRAHTGVKPFVCKEPSCGQRFSQLGNLKTHERRHTGERPYQCDICGKTFAQRGNVRAHKIVHQQIKPFTCRLDDCGKQFTQLGNLKSHQNKFHQNSLRYLTSKFANYREGDPVTAQDKELWEYFALLYKNSNKGIKGRGKDRRISTVPSSACSTTSFTSTASYPGVAAPAMSRAATNGSMHGHMSDRDSRASSYGSAHTHMEPQHQPVRPVHQIPQGYPQHYEEQHYNNMVFPERKYV</sequence>
<evidence type="ECO:0000256" key="6">
    <source>
        <dbReference type="ARBA" id="ARBA00023015"/>
    </source>
</evidence>
<evidence type="ECO:0000313" key="13">
    <source>
        <dbReference type="EMBL" id="KAF2666360.1"/>
    </source>
</evidence>
<dbReference type="OrthoDB" id="427030at2759"/>
<keyword evidence="6" id="KW-0805">Transcription regulation</keyword>
<evidence type="ECO:0000256" key="5">
    <source>
        <dbReference type="ARBA" id="ARBA00022833"/>
    </source>
</evidence>
<keyword evidence="14" id="KW-1185">Reference proteome</keyword>
<feature type="compositionally biased region" description="Basic and acidic residues" evidence="11">
    <location>
        <begin position="132"/>
        <end position="150"/>
    </location>
</feature>
<feature type="region of interest" description="Disordered" evidence="11">
    <location>
        <begin position="180"/>
        <end position="224"/>
    </location>
</feature>
<evidence type="ECO:0000256" key="10">
    <source>
        <dbReference type="PROSITE-ProRule" id="PRU00042"/>
    </source>
</evidence>
<keyword evidence="7" id="KW-0238">DNA-binding</keyword>
<dbReference type="AlphaFoldDB" id="A0A6A6U355"/>
<name>A0A6A6U355_9PEZI</name>
<evidence type="ECO:0000256" key="3">
    <source>
        <dbReference type="ARBA" id="ARBA00022723"/>
    </source>
</evidence>
<dbReference type="GO" id="GO:0008270">
    <property type="term" value="F:zinc ion binding"/>
    <property type="evidence" value="ECO:0007669"/>
    <property type="project" value="UniProtKB-KW"/>
</dbReference>
<feature type="compositionally biased region" description="Low complexity" evidence="11">
    <location>
        <begin position="183"/>
        <end position="192"/>
    </location>
</feature>
<gene>
    <name evidence="13" type="ORF">BT63DRAFT_56870</name>
</gene>
<keyword evidence="9" id="KW-0539">Nucleus</keyword>
<feature type="domain" description="C2H2-type" evidence="12">
    <location>
        <begin position="258"/>
        <end position="287"/>
    </location>
</feature>
<feature type="domain" description="C2H2-type" evidence="12">
    <location>
        <begin position="316"/>
        <end position="346"/>
    </location>
</feature>
<dbReference type="Gene3D" id="3.30.160.60">
    <property type="entry name" value="Classic Zinc Finger"/>
    <property type="match status" value="4"/>
</dbReference>
<evidence type="ECO:0000256" key="4">
    <source>
        <dbReference type="ARBA" id="ARBA00022771"/>
    </source>
</evidence>
<evidence type="ECO:0000256" key="9">
    <source>
        <dbReference type="ARBA" id="ARBA00023242"/>
    </source>
</evidence>
<dbReference type="SUPFAM" id="SSF57667">
    <property type="entry name" value="beta-beta-alpha zinc fingers"/>
    <property type="match status" value="2"/>
</dbReference>
<dbReference type="Pfam" id="PF00096">
    <property type="entry name" value="zf-C2H2"/>
    <property type="match status" value="4"/>
</dbReference>
<keyword evidence="4 10" id="KW-0863">Zinc-finger</keyword>
<dbReference type="InterPro" id="IPR036236">
    <property type="entry name" value="Znf_C2H2_sf"/>
</dbReference>
<keyword evidence="3" id="KW-0479">Metal-binding</keyword>
<dbReference type="GO" id="GO:0000981">
    <property type="term" value="F:DNA-binding transcription factor activity, RNA polymerase II-specific"/>
    <property type="evidence" value="ECO:0007669"/>
    <property type="project" value="TreeGrafter"/>
</dbReference>
<dbReference type="GO" id="GO:0000978">
    <property type="term" value="F:RNA polymerase II cis-regulatory region sequence-specific DNA binding"/>
    <property type="evidence" value="ECO:0007669"/>
    <property type="project" value="TreeGrafter"/>
</dbReference>
<feature type="domain" description="C2H2-type" evidence="12">
    <location>
        <begin position="288"/>
        <end position="315"/>
    </location>
</feature>
<protein>
    <recommendedName>
        <fullName evidence="12">C2H2-type domain-containing protein</fullName>
    </recommendedName>
</protein>
<evidence type="ECO:0000256" key="11">
    <source>
        <dbReference type="SAM" id="MobiDB-lite"/>
    </source>
</evidence>
<dbReference type="FunFam" id="3.30.160.60:FF:000446">
    <property type="entry name" value="Zinc finger protein"/>
    <property type="match status" value="1"/>
</dbReference>
<dbReference type="PANTHER" id="PTHR23235:SF152">
    <property type="entry name" value="SI:DKEY-210J14.3"/>
    <property type="match status" value="1"/>
</dbReference>
<dbReference type="Proteomes" id="UP000799302">
    <property type="component" value="Unassembled WGS sequence"/>
</dbReference>
<dbReference type="FunFam" id="3.30.160.60:FF:002343">
    <property type="entry name" value="Zinc finger protein 33A"/>
    <property type="match status" value="1"/>
</dbReference>
<evidence type="ECO:0000256" key="7">
    <source>
        <dbReference type="ARBA" id="ARBA00023125"/>
    </source>
</evidence>
<feature type="region of interest" description="Disordered" evidence="11">
    <location>
        <begin position="423"/>
        <end position="458"/>
    </location>
</feature>
<dbReference type="SMART" id="SM00355">
    <property type="entry name" value="ZnF_C2H2"/>
    <property type="match status" value="4"/>
</dbReference>
<keyword evidence="8" id="KW-0804">Transcription</keyword>
<dbReference type="PANTHER" id="PTHR23235">
    <property type="entry name" value="KRUEPPEL-LIKE TRANSCRIPTION FACTOR"/>
    <property type="match status" value="1"/>
</dbReference>